<dbReference type="InterPro" id="IPR006910">
    <property type="entry name" value="Rad21_Rec8_N"/>
</dbReference>
<reference evidence="5 6" key="1">
    <citation type="journal article" date="2012" name="Eukaryot. Cell">
        <title>Draft genome sequence of CBS 2479, the standard type strain of Trichosporon asahii.</title>
        <authorList>
            <person name="Yang R.Y."/>
            <person name="Li H.T."/>
            <person name="Zhu H."/>
            <person name="Zhou G.P."/>
            <person name="Wang M."/>
            <person name="Wang L."/>
        </authorList>
    </citation>
    <scope>NUCLEOTIDE SEQUENCE [LARGE SCALE GENOMIC DNA]</scope>
    <source>
        <strain evidence="6">ATCC 90039 / CBS 2479 / JCM 2466 / KCTC 7840 / NCYC 2677 / UAMH 7654</strain>
    </source>
</reference>
<feature type="domain" description="Rad21/Rec8-like protein N-terminal" evidence="4">
    <location>
        <begin position="1"/>
        <end position="94"/>
    </location>
</feature>
<protein>
    <recommendedName>
        <fullName evidence="4">Rad21/Rec8-like protein N-terminal domain-containing protein</fullName>
    </recommendedName>
</protein>
<feature type="region of interest" description="Disordered" evidence="3">
    <location>
        <begin position="393"/>
        <end position="456"/>
    </location>
</feature>
<feature type="compositionally biased region" description="Low complexity" evidence="3">
    <location>
        <begin position="156"/>
        <end position="173"/>
    </location>
</feature>
<evidence type="ECO:0000256" key="3">
    <source>
        <dbReference type="SAM" id="MobiDB-lite"/>
    </source>
</evidence>
<dbReference type="RefSeq" id="XP_014176966.1">
    <property type="nucleotide sequence ID" value="XM_014321491.1"/>
</dbReference>
<dbReference type="HOGENOM" id="CLU_600188_0_0_1"/>
<organism evidence="5 6">
    <name type="scientific">Trichosporon asahii var. asahii (strain ATCC 90039 / CBS 2479 / JCM 2466 / KCTC 7840 / NBRC 103889/ NCYC 2677 / UAMH 7654)</name>
    <name type="common">Yeast</name>
    <dbReference type="NCBI Taxonomy" id="1186058"/>
    <lineage>
        <taxon>Eukaryota</taxon>
        <taxon>Fungi</taxon>
        <taxon>Dikarya</taxon>
        <taxon>Basidiomycota</taxon>
        <taxon>Agaricomycotina</taxon>
        <taxon>Tremellomycetes</taxon>
        <taxon>Trichosporonales</taxon>
        <taxon>Trichosporonaceae</taxon>
        <taxon>Trichosporon</taxon>
    </lineage>
</organism>
<accession>J6ELR4</accession>
<keyword evidence="2" id="KW-0539">Nucleus</keyword>
<dbReference type="EMBL" id="ALBS01000331">
    <property type="protein sequence ID" value="EJT45239.1"/>
    <property type="molecule type" value="Genomic_DNA"/>
</dbReference>
<dbReference type="VEuPathDB" id="FungiDB:A1Q1_06377"/>
<dbReference type="GO" id="GO:0007062">
    <property type="term" value="P:sister chromatid cohesion"/>
    <property type="evidence" value="ECO:0007669"/>
    <property type="project" value="InterPro"/>
</dbReference>
<feature type="region of interest" description="Disordered" evidence="3">
    <location>
        <begin position="151"/>
        <end position="224"/>
    </location>
</feature>
<feature type="compositionally biased region" description="Basic and acidic residues" evidence="3">
    <location>
        <begin position="279"/>
        <end position="290"/>
    </location>
</feature>
<gene>
    <name evidence="5" type="ORF">A1Q1_06377</name>
</gene>
<dbReference type="AlphaFoldDB" id="J6ELR4"/>
<dbReference type="PANTHER" id="PTHR12585:SF69">
    <property type="entry name" value="FI11703P"/>
    <property type="match status" value="1"/>
</dbReference>
<dbReference type="Proteomes" id="UP000002748">
    <property type="component" value="Unassembled WGS sequence"/>
</dbReference>
<proteinExistence type="predicted"/>
<feature type="compositionally biased region" description="Polar residues" evidence="3">
    <location>
        <begin position="269"/>
        <end position="278"/>
    </location>
</feature>
<dbReference type="GO" id="GO:0008278">
    <property type="term" value="C:cohesin complex"/>
    <property type="evidence" value="ECO:0007669"/>
    <property type="project" value="InterPro"/>
</dbReference>
<feature type="compositionally biased region" description="Basic residues" evidence="3">
    <location>
        <begin position="291"/>
        <end position="300"/>
    </location>
</feature>
<evidence type="ECO:0000256" key="1">
    <source>
        <dbReference type="ARBA" id="ARBA00004123"/>
    </source>
</evidence>
<dbReference type="OrthoDB" id="10071381at2759"/>
<dbReference type="GO" id="GO:1990414">
    <property type="term" value="P:replication-born double-strand break repair via sister chromatid exchange"/>
    <property type="evidence" value="ECO:0007669"/>
    <property type="project" value="TreeGrafter"/>
</dbReference>
<sequence>MFFTDDLQIGKNGSLGIVWLMATLGPKNKRITRKAITNLEIPHTCELIGQPAEPMALRLSGHLLVGVTRAYNQSYEIFYHDVQNFDLALRRSVTIGLGADSQVGLRAVPLAYCRYDHITFTEADELFDFNFAGGLEFGAIDWNRPINEQRKRRGTSKLSSLQQTQSSHSVSHQGGDFIGYGSDDDEEASQDGSNVGRGRKRNSSVATMDTINKRPRLPTREPEIMDFAPIELDILGDLGDPLLDDITHDPLQQTTDILDVDLPLPAEGNPSSYDNSPTESEHSDGHEATRKTRRKKPAKRLRLDKAVDDNLSYEDMIAEQREDRRSKVTENTNRVQAASLVDRAGLFVQCELYRHPKLTFQWQTAPPQIAKAGTVPPAAVPDTQIDAQQEDFFPTDYGDYVPDLPLPDPESGPTRSANTGFGGPAPTPPSYSNDARRNLTATPEQPRRLSQRLPVR</sequence>
<dbReference type="InterPro" id="IPR039781">
    <property type="entry name" value="Rad21/Rec8-like"/>
</dbReference>
<dbReference type="Pfam" id="PF04825">
    <property type="entry name" value="Rad21_Rec8_N"/>
    <property type="match status" value="1"/>
</dbReference>
<dbReference type="GO" id="GO:0003682">
    <property type="term" value="F:chromatin binding"/>
    <property type="evidence" value="ECO:0007669"/>
    <property type="project" value="TreeGrafter"/>
</dbReference>
<evidence type="ECO:0000259" key="4">
    <source>
        <dbReference type="Pfam" id="PF04825"/>
    </source>
</evidence>
<evidence type="ECO:0000313" key="6">
    <source>
        <dbReference type="Proteomes" id="UP000002748"/>
    </source>
</evidence>
<dbReference type="GO" id="GO:0005634">
    <property type="term" value="C:nucleus"/>
    <property type="evidence" value="ECO:0007669"/>
    <property type="project" value="UniProtKB-SubCell"/>
</dbReference>
<comment type="caution">
    <text evidence="5">The sequence shown here is derived from an EMBL/GenBank/DDBJ whole genome shotgun (WGS) entry which is preliminary data.</text>
</comment>
<dbReference type="GeneID" id="25989889"/>
<name>J6ELR4_TRIAS</name>
<evidence type="ECO:0000313" key="5">
    <source>
        <dbReference type="EMBL" id="EJT45239.1"/>
    </source>
</evidence>
<feature type="region of interest" description="Disordered" evidence="3">
    <location>
        <begin position="261"/>
        <end position="302"/>
    </location>
</feature>
<comment type="subcellular location">
    <subcellularLocation>
        <location evidence="1">Nucleus</location>
    </subcellularLocation>
</comment>
<evidence type="ECO:0000256" key="2">
    <source>
        <dbReference type="ARBA" id="ARBA00023242"/>
    </source>
</evidence>
<dbReference type="KEGG" id="tasa:A1Q1_06377"/>
<dbReference type="PANTHER" id="PTHR12585">
    <property type="entry name" value="SCC1 / RAD21 FAMILY MEMBER"/>
    <property type="match status" value="1"/>
</dbReference>